<accession>A0A1E1XI97</accession>
<protein>
    <submittedName>
        <fullName evidence="2">Putative secreted protein</fullName>
    </submittedName>
</protein>
<sequence length="217" mass="24156">KMAAVKVLASVVFLTLGVTAGPFDKQGPKCDLSRIDLDEEVDKLLDKFPKSYFPFGRRGFTPAFPGLEIGDVNVTGMNKIKRYGPAIPYCKKDSSLVQVELINNGEVELTAPWRSCSGQEGKAFIRAELSRFTVHLSVDPEARSGKYLAMSQETPIMPVMTYDVMFVFDGLGDGGRIASGVLSKLFQTIFLDLWMQSFYFSYHVALQEALKENNEVF</sequence>
<organism evidence="2">
    <name type="scientific">Amblyomma aureolatum</name>
    <dbReference type="NCBI Taxonomy" id="187763"/>
    <lineage>
        <taxon>Eukaryota</taxon>
        <taxon>Metazoa</taxon>
        <taxon>Ecdysozoa</taxon>
        <taxon>Arthropoda</taxon>
        <taxon>Chelicerata</taxon>
        <taxon>Arachnida</taxon>
        <taxon>Acari</taxon>
        <taxon>Parasitiformes</taxon>
        <taxon>Ixodida</taxon>
        <taxon>Ixodoidea</taxon>
        <taxon>Ixodidae</taxon>
        <taxon>Amblyomminae</taxon>
        <taxon>Amblyomma</taxon>
    </lineage>
</organism>
<evidence type="ECO:0000256" key="1">
    <source>
        <dbReference type="SAM" id="SignalP"/>
    </source>
</evidence>
<feature type="signal peptide" evidence="1">
    <location>
        <begin position="1"/>
        <end position="20"/>
    </location>
</feature>
<proteinExistence type="evidence at transcript level"/>
<keyword evidence="1" id="KW-0732">Signal</keyword>
<feature type="chain" id="PRO_5009116115" evidence="1">
    <location>
        <begin position="21"/>
        <end position="217"/>
    </location>
</feature>
<dbReference type="AlphaFoldDB" id="A0A1E1XI97"/>
<reference evidence="2" key="1">
    <citation type="journal article" date="2017" name="Front. Cell. Infect. Microbiol.">
        <title>The Distinct Transcriptional Response of the Midgut of Amblyomma sculptum and Amblyomma aureolatum Ticks to Rickettsia rickettsii Correlates to Their Differences in Susceptibility to Infection.</title>
        <authorList>
            <person name="Martins L.A."/>
            <person name="Galletti M.F.B.M."/>
            <person name="Ribeiro J.M."/>
            <person name="Fujita A."/>
            <person name="Costa F.B."/>
            <person name="Labruna M.B."/>
            <person name="Daffre S."/>
            <person name="Fogaca A.C."/>
        </authorList>
    </citation>
    <scope>NUCLEOTIDE SEQUENCE</scope>
</reference>
<feature type="non-terminal residue" evidence="2">
    <location>
        <position position="1"/>
    </location>
</feature>
<name>A0A1E1XI97_9ACAR</name>
<evidence type="ECO:0000313" key="2">
    <source>
        <dbReference type="EMBL" id="JAT98974.1"/>
    </source>
</evidence>
<dbReference type="EMBL" id="GFAC01000214">
    <property type="protein sequence ID" value="JAT98974.1"/>
    <property type="molecule type" value="mRNA"/>
</dbReference>